<evidence type="ECO:0000313" key="2">
    <source>
        <dbReference type="EMBL" id="OIK06769.1"/>
    </source>
</evidence>
<proteinExistence type="predicted"/>
<keyword evidence="1" id="KW-0812">Transmembrane</keyword>
<dbReference type="Proteomes" id="UP000179642">
    <property type="component" value="Unassembled WGS sequence"/>
</dbReference>
<evidence type="ECO:0000313" key="3">
    <source>
        <dbReference type="Proteomes" id="UP000179642"/>
    </source>
</evidence>
<keyword evidence="1" id="KW-1133">Transmembrane helix</keyword>
<accession>A0A1S2QKR8</accession>
<reference evidence="2 3" key="1">
    <citation type="submission" date="2016-10" db="EMBL/GenBank/DDBJ databases">
        <title>Genome sequence of Streptomyces sp. MUSC 1.</title>
        <authorList>
            <person name="Lee L.-H."/>
            <person name="Ser H.-L."/>
            <person name="Law J.W.-F."/>
        </authorList>
    </citation>
    <scope>NUCLEOTIDE SEQUENCE [LARGE SCALE GENOMIC DNA]</scope>
    <source>
        <strain evidence="2 3">MUSC 1</strain>
    </source>
</reference>
<protein>
    <submittedName>
        <fullName evidence="2">Uncharacterized protein</fullName>
    </submittedName>
</protein>
<comment type="caution">
    <text evidence="2">The sequence shown here is derived from an EMBL/GenBank/DDBJ whole genome shotgun (WGS) entry which is preliminary data.</text>
</comment>
<organism evidence="2 3">
    <name type="scientific">Streptomyces monashensis</name>
    <dbReference type="NCBI Taxonomy" id="1678012"/>
    <lineage>
        <taxon>Bacteria</taxon>
        <taxon>Bacillati</taxon>
        <taxon>Actinomycetota</taxon>
        <taxon>Actinomycetes</taxon>
        <taxon>Kitasatosporales</taxon>
        <taxon>Streptomycetaceae</taxon>
        <taxon>Streptomyces</taxon>
    </lineage>
</organism>
<feature type="transmembrane region" description="Helical" evidence="1">
    <location>
        <begin position="12"/>
        <end position="35"/>
    </location>
</feature>
<keyword evidence="3" id="KW-1185">Reference proteome</keyword>
<keyword evidence="1" id="KW-0472">Membrane</keyword>
<evidence type="ECO:0000256" key="1">
    <source>
        <dbReference type="SAM" id="Phobius"/>
    </source>
</evidence>
<sequence length="61" mass="6504">MWLVTQVVTGLPAGALAMLCLGSLLITPVITLLWWAGLLQGRVTGCHPIVQQTLLSCCSVR</sequence>
<name>A0A1S2QKR8_9ACTN</name>
<dbReference type="AlphaFoldDB" id="A0A1S2QKR8"/>
<dbReference type="EMBL" id="MLYO01000013">
    <property type="protein sequence ID" value="OIK06769.1"/>
    <property type="molecule type" value="Genomic_DNA"/>
</dbReference>
<gene>
    <name evidence="2" type="ORF">BIV23_07235</name>
</gene>